<dbReference type="Proteomes" id="UP001320460">
    <property type="component" value="Chromosome"/>
</dbReference>
<dbReference type="RefSeq" id="WP_071194804.1">
    <property type="nucleotide sequence ID" value="NZ_AP025334.1"/>
</dbReference>
<reference evidence="1 2" key="1">
    <citation type="submission" date="2021-12" db="EMBL/GenBank/DDBJ databases">
        <title>Complete genome sequence of Phytobacter diazotrophicus TA9734.</title>
        <authorList>
            <person name="Kubota H."/>
            <person name="Nakayama Y."/>
            <person name="Ariyoshi T."/>
        </authorList>
    </citation>
    <scope>NUCLEOTIDE SEQUENCE [LARGE SCALE GENOMIC DNA]</scope>
    <source>
        <strain evidence="1 2">TA9734</strain>
    </source>
</reference>
<gene>
    <name evidence="1" type="ORF">PDTA9734_52590</name>
</gene>
<name>A0ABM7W2H2_9ENTR</name>
<evidence type="ECO:0008006" key="3">
    <source>
        <dbReference type="Google" id="ProtNLM"/>
    </source>
</evidence>
<keyword evidence="2" id="KW-1185">Reference proteome</keyword>
<evidence type="ECO:0000313" key="1">
    <source>
        <dbReference type="EMBL" id="BDD53772.1"/>
    </source>
</evidence>
<proteinExistence type="predicted"/>
<organism evidence="1 2">
    <name type="scientific">Phytobacter diazotrophicus</name>
    <dbReference type="NCBI Taxonomy" id="395631"/>
    <lineage>
        <taxon>Bacteria</taxon>
        <taxon>Pseudomonadati</taxon>
        <taxon>Pseudomonadota</taxon>
        <taxon>Gammaproteobacteria</taxon>
        <taxon>Enterobacterales</taxon>
        <taxon>Enterobacteriaceae</taxon>
        <taxon>Phytobacter</taxon>
    </lineage>
</organism>
<accession>A0ABM7W2H2</accession>
<dbReference type="EMBL" id="AP025334">
    <property type="protein sequence ID" value="BDD53772.1"/>
    <property type="molecule type" value="Genomic_DNA"/>
</dbReference>
<sequence>MKCSLAISFTVRFSSWHTYSSGDIYNDIPVTPAVTDEQRPGMRTVDNKSSPFCHRASGTAVSVEKIHLR</sequence>
<evidence type="ECO:0000313" key="2">
    <source>
        <dbReference type="Proteomes" id="UP001320460"/>
    </source>
</evidence>
<protein>
    <recommendedName>
        <fullName evidence="3">Secreted protein</fullName>
    </recommendedName>
</protein>